<accession>A0ABN5VFA8</accession>
<dbReference type="SUPFAM" id="SSF56371">
    <property type="entry name" value="Ribosome inactivating proteins (RIP)"/>
    <property type="match status" value="1"/>
</dbReference>
<dbReference type="InterPro" id="IPR000070">
    <property type="entry name" value="Pectinesterase_cat"/>
</dbReference>
<dbReference type="SUPFAM" id="SSF51126">
    <property type="entry name" value="Pectin lyase-like"/>
    <property type="match status" value="1"/>
</dbReference>
<dbReference type="PANTHER" id="PTHR31321">
    <property type="entry name" value="ACYL-COA THIOESTER HYDROLASE YBHC-RELATED"/>
    <property type="match status" value="1"/>
</dbReference>
<dbReference type="Pfam" id="PF01095">
    <property type="entry name" value="Pectinesterase"/>
    <property type="match status" value="1"/>
</dbReference>
<feature type="domain" description="Pectinesterase catalytic" evidence="7">
    <location>
        <begin position="325"/>
        <end position="630"/>
    </location>
</feature>
<proteinExistence type="inferred from homology"/>
<evidence type="ECO:0000256" key="3">
    <source>
        <dbReference type="ARBA" id="ARBA00023085"/>
    </source>
</evidence>
<dbReference type="InterPro" id="IPR006311">
    <property type="entry name" value="TAT_signal"/>
</dbReference>
<evidence type="ECO:0000256" key="6">
    <source>
        <dbReference type="SAM" id="MobiDB-lite"/>
    </source>
</evidence>
<evidence type="ECO:0000259" key="7">
    <source>
        <dbReference type="Pfam" id="PF01095"/>
    </source>
</evidence>
<evidence type="ECO:0000256" key="2">
    <source>
        <dbReference type="ARBA" id="ARBA00022801"/>
    </source>
</evidence>
<keyword evidence="9" id="KW-1185">Reference proteome</keyword>
<dbReference type="Gene3D" id="3.40.420.10">
    <property type="entry name" value="Ricin (A subunit), domain 1"/>
    <property type="match status" value="1"/>
</dbReference>
<dbReference type="PANTHER" id="PTHR31321:SF57">
    <property type="entry name" value="PECTINESTERASE 53-RELATED"/>
    <property type="match status" value="1"/>
</dbReference>
<evidence type="ECO:0000256" key="1">
    <source>
        <dbReference type="ARBA" id="ARBA00008891"/>
    </source>
</evidence>
<comment type="catalytic activity">
    <reaction evidence="5">
        <text>[(1-&gt;4)-alpha-D-galacturonosyl methyl ester](n) + n H2O = [(1-&gt;4)-alpha-D-galacturonosyl](n) + n methanol + n H(+)</text>
        <dbReference type="Rhea" id="RHEA:22380"/>
        <dbReference type="Rhea" id="RHEA-COMP:14570"/>
        <dbReference type="Rhea" id="RHEA-COMP:14573"/>
        <dbReference type="ChEBI" id="CHEBI:15377"/>
        <dbReference type="ChEBI" id="CHEBI:15378"/>
        <dbReference type="ChEBI" id="CHEBI:17790"/>
        <dbReference type="ChEBI" id="CHEBI:140522"/>
        <dbReference type="ChEBI" id="CHEBI:140523"/>
        <dbReference type="EC" id="3.1.1.11"/>
    </reaction>
</comment>
<gene>
    <name evidence="8" type="ORF">SGFS_022370</name>
</gene>
<evidence type="ECO:0000313" key="8">
    <source>
        <dbReference type="EMBL" id="BBC30943.1"/>
    </source>
</evidence>
<comment type="pathway">
    <text evidence="5">Glycan metabolism; pectin degradation; 2-dehydro-3-deoxy-D-gluconate from pectin: step 1/5.</text>
</comment>
<dbReference type="EMBL" id="AP018448">
    <property type="protein sequence ID" value="BBC30943.1"/>
    <property type="molecule type" value="Genomic_DNA"/>
</dbReference>
<dbReference type="Gene3D" id="2.160.20.10">
    <property type="entry name" value="Single-stranded right-handed beta-helix, Pectin lyase-like"/>
    <property type="match status" value="1"/>
</dbReference>
<name>A0ABN5VFA8_9ACTN</name>
<dbReference type="InterPro" id="IPR011050">
    <property type="entry name" value="Pectin_lyase_fold/virulence"/>
</dbReference>
<dbReference type="EC" id="3.1.1.11" evidence="5"/>
<feature type="region of interest" description="Disordered" evidence="6">
    <location>
        <begin position="142"/>
        <end position="166"/>
    </location>
</feature>
<dbReference type="InterPro" id="IPR001574">
    <property type="entry name" value="Ribosome_inactivat_prot"/>
</dbReference>
<dbReference type="InterPro" id="IPR036041">
    <property type="entry name" value="Ribosome-inact_prot_sf"/>
</dbReference>
<feature type="active site" evidence="4">
    <location>
        <position position="493"/>
    </location>
</feature>
<organism evidence="8 9">
    <name type="scientific">Streptomyces graminofaciens</name>
    <dbReference type="NCBI Taxonomy" id="68212"/>
    <lineage>
        <taxon>Bacteria</taxon>
        <taxon>Bacillati</taxon>
        <taxon>Actinomycetota</taxon>
        <taxon>Actinomycetes</taxon>
        <taxon>Kitasatosporales</taxon>
        <taxon>Streptomycetaceae</taxon>
        <taxon>Streptomyces</taxon>
    </lineage>
</organism>
<evidence type="ECO:0000256" key="4">
    <source>
        <dbReference type="PROSITE-ProRule" id="PRU10040"/>
    </source>
</evidence>
<evidence type="ECO:0000256" key="5">
    <source>
        <dbReference type="RuleBase" id="RU000589"/>
    </source>
</evidence>
<dbReference type="InterPro" id="IPR012334">
    <property type="entry name" value="Pectin_lyas_fold"/>
</dbReference>
<comment type="similarity">
    <text evidence="1">Belongs to the pectinesterase family.</text>
</comment>
<protein>
    <recommendedName>
        <fullName evidence="5">Pectinesterase</fullName>
        <ecNumber evidence="5">3.1.1.11</ecNumber>
    </recommendedName>
</protein>
<dbReference type="PROSITE" id="PS00503">
    <property type="entry name" value="PECTINESTERASE_2"/>
    <property type="match status" value="1"/>
</dbReference>
<dbReference type="InterPro" id="IPR033131">
    <property type="entry name" value="Pectinesterase_Asp_AS"/>
</dbReference>
<keyword evidence="2 5" id="KW-0378">Hydrolase</keyword>
<keyword evidence="3 5" id="KW-0063">Aspartyl esterase</keyword>
<dbReference type="PROSITE" id="PS51318">
    <property type="entry name" value="TAT"/>
    <property type="match status" value="1"/>
</dbReference>
<dbReference type="Proteomes" id="UP001321542">
    <property type="component" value="Chromosome"/>
</dbReference>
<sequence length="638" mass="67057">MRDGLPRRSFIAAMVAAGVVAGGLVVVGAPSASAATDATITWRNTSEPADARNGYAALINAIKAAIRAGRVRSEDSAPLVDVTDSAGTTYITIDLHAEDRPEFIRVIMRRENSYVMGWFQGTENGVGNVVLGDFFPLEAGLQNGQGGIPQGRPAGTLSASDPGSRTNTRFDTLAGYDALSGQGARRDGMQISPASLNNAVLQLQTGDSVPVANAAPAILQVIVALAEGNRYRDQATATATAFGQGVPFTLTAQHIAQHNSWSVLSTAFLGAVVAGAILLSAPIEVGAVVFATTYAVAQVLMTAKHSNLNTKGRHLTVVTDNVLHVQPNEFGDYPTVQAAIDAAPTDGVQRTIYLAKGTYNEVITVPTGTRDLFIKGATGNAADVVITGDRAHGMINPATGAPYGTEGSAVATFKAPGITVANLTIQNTFDPKAHPEISPYDTQAVAVAAKGDRQTFTQCRIIGRQDTILVKAPVATGQYRQYFVGCYIEGAIDFIFGNATAVIDRCNIALRNWVGGTVLAPNTDQSKTYGILITGSTIYTNGVPANTMYLGRPWHNGSTVSPQAVIRNTVVNSGITAAHPWTDMTTDYSWTQARFKEYKNTGAGAGVGANAPQMSDSEAANYTGQKYLAGTDGWNPIW</sequence>
<dbReference type="Pfam" id="PF00161">
    <property type="entry name" value="RIP"/>
    <property type="match status" value="1"/>
</dbReference>
<reference evidence="8 9" key="1">
    <citation type="journal article" date="2010" name="ChemBioChem">
        <title>Cloning and characterization of the biosynthetic gene cluster of 16-membered macrolide antibiotic FD-891: involvement of a dual functional cytochrome P450 monooxygenase catalyzing epoxidation and hydroxylation.</title>
        <authorList>
            <person name="Kudo F."/>
            <person name="Motegi A."/>
            <person name="Mizoue K."/>
            <person name="Eguchi T."/>
        </authorList>
    </citation>
    <scope>NUCLEOTIDE SEQUENCE [LARGE SCALE GENOMIC DNA]</scope>
    <source>
        <strain evidence="8 9">A-8890</strain>
    </source>
</reference>
<evidence type="ECO:0000313" key="9">
    <source>
        <dbReference type="Proteomes" id="UP001321542"/>
    </source>
</evidence>
<dbReference type="InterPro" id="IPR016138">
    <property type="entry name" value="Ribosome_inactivat_prot_sub1"/>
</dbReference>
<reference evidence="8 9" key="2">
    <citation type="journal article" date="2023" name="ChemBioChem">
        <title>Acyltransferase Domain Exchange between Two Independent Type I Polyketide Synthases in the Same Producer Strain of Macrolide Antibiotics.</title>
        <authorList>
            <person name="Kudo F."/>
            <person name="Kishikawa K."/>
            <person name="Tsuboi K."/>
            <person name="Kido T."/>
            <person name="Usui T."/>
            <person name="Hashimoto J."/>
            <person name="Shin-Ya K."/>
            <person name="Miyanaga A."/>
            <person name="Eguchi T."/>
        </authorList>
    </citation>
    <scope>NUCLEOTIDE SEQUENCE [LARGE SCALE GENOMIC DNA]</scope>
    <source>
        <strain evidence="8 9">A-8890</strain>
    </source>
</reference>
<feature type="compositionally biased region" description="Polar residues" evidence="6">
    <location>
        <begin position="157"/>
        <end position="166"/>
    </location>
</feature>